<evidence type="ECO:0000259" key="1">
    <source>
        <dbReference type="Pfam" id="PF17990"/>
    </source>
</evidence>
<dbReference type="InterPro" id="IPR033797">
    <property type="entry name" value="LodA"/>
</dbReference>
<dbReference type="InterPro" id="IPR041173">
    <property type="entry name" value="LodA_C"/>
</dbReference>
<evidence type="ECO:0000313" key="4">
    <source>
        <dbReference type="Proteomes" id="UP000218432"/>
    </source>
</evidence>
<dbReference type="GO" id="GO:0033736">
    <property type="term" value="F:L-lysine 6-oxidase activity"/>
    <property type="evidence" value="ECO:0007669"/>
    <property type="project" value="InterPro"/>
</dbReference>
<evidence type="ECO:0008006" key="5">
    <source>
        <dbReference type="Google" id="ProtNLM"/>
    </source>
</evidence>
<dbReference type="RefSeq" id="WP_096475472.1">
    <property type="nucleotide sequence ID" value="NZ_AP018112.1"/>
</dbReference>
<dbReference type="Proteomes" id="UP000218432">
    <property type="component" value="Chromosome 2"/>
</dbReference>
<accession>A0A1Y1BTI2</accession>
<evidence type="ECO:0000259" key="2">
    <source>
        <dbReference type="Pfam" id="PF18417"/>
    </source>
</evidence>
<evidence type="ECO:0000313" key="3">
    <source>
        <dbReference type="EMBL" id="BAX63234.1"/>
    </source>
</evidence>
<name>A0A1Y1BTI2_9BURK</name>
<dbReference type="EMBL" id="AP018112">
    <property type="protein sequence ID" value="BAX63234.1"/>
    <property type="molecule type" value="Genomic_DNA"/>
</dbReference>
<dbReference type="InterPro" id="IPR041168">
    <property type="entry name" value="LodA_N"/>
</dbReference>
<dbReference type="CDD" id="cd14732">
    <property type="entry name" value="LodA"/>
    <property type="match status" value="1"/>
</dbReference>
<dbReference type="AlphaFoldDB" id="A0A1Y1BTI2"/>
<dbReference type="GO" id="GO:0031640">
    <property type="term" value="P:killing of cells of another organism"/>
    <property type="evidence" value="ECO:0007669"/>
    <property type="project" value="InterPro"/>
</dbReference>
<protein>
    <recommendedName>
        <fullName evidence="5">L-lysine 6-oxidase</fullName>
    </recommendedName>
</protein>
<dbReference type="Pfam" id="PF18417">
    <property type="entry name" value="LodA_C"/>
    <property type="match status" value="1"/>
</dbReference>
<organism evidence="3 4">
    <name type="scientific">Burkholderia stabilis</name>
    <dbReference type="NCBI Taxonomy" id="95485"/>
    <lineage>
        <taxon>Bacteria</taxon>
        <taxon>Pseudomonadati</taxon>
        <taxon>Pseudomonadota</taxon>
        <taxon>Betaproteobacteria</taxon>
        <taxon>Burkholderiales</taxon>
        <taxon>Burkholderiaceae</taxon>
        <taxon>Burkholderia</taxon>
        <taxon>Burkholderia cepacia complex</taxon>
    </lineage>
</organism>
<feature type="domain" description="L-Lysine epsilon oxidase N-terminal" evidence="1">
    <location>
        <begin position="9"/>
        <end position="301"/>
    </location>
</feature>
<proteinExistence type="predicted"/>
<reference evidence="3 4" key="1">
    <citation type="journal article" date="2017" name="Genome Announc.">
        <title>Complete Genome Sequence of Burkholderia stabilis FERMP-21014.</title>
        <authorList>
            <person name="Konishi K."/>
            <person name="Kumagai T."/>
            <person name="Sakasegawa S."/>
            <person name="Tamura T."/>
        </authorList>
    </citation>
    <scope>NUCLEOTIDE SEQUENCE [LARGE SCALE GENOMIC DNA]</scope>
    <source>
        <strain evidence="3 4">FERMP-21014</strain>
    </source>
</reference>
<dbReference type="Pfam" id="PF17990">
    <property type="entry name" value="LodA_N"/>
    <property type="match status" value="1"/>
</dbReference>
<sequence length="706" mass="76960">MSNTKLRIHPAIGFARVGSSQEYYIAPETSAGLPIAGQALTGGLPIKPGTENTPITSSDLRDAQGRLKRQAARFRIYQYDDATLNRYPSGSGTEVVIGSSVDGKVVKDIVWTVHLANKKANCWVLESTPAGLPAYENDKHPPIRNAGFASTSDPSNPTRLQKLVIDAGPRAIKASAGGTVAFDKNTRASYGSSTGDVVDVPRYPISFPASNVASLPPASGSTPITTLGAMTTEPNGRLLVLGAFGLACGFDANGRATADAPLGQDVDNDNWLDDTGDGPVTAWIVFGDGTVRAADSSAWVVSTDPAYAPQTRNVVTLWDEILTMWIETFSLRPDIHNGLVYRQDFRPSFDEHVFPILRAASLQMWNTNLPAKAMKSHENIDKLTAARPPFNIMSFIRSPHPDSPSSTVGSPLMPLALGDNQSSFLTLTDAQYFFVNQWANGMSEQAKQASYGPGEALDRNVLSNCLGGRLSPGIDLTFIVRDPNLYNPSWSADHAVGPVVGPFRINMRKLDYTTVSASQPFLGVGYFPRRDDKVEPGDLCKFMSIPWHTDYNSCATHLPSPNPGGEINPDGSNVYSGVNTTLYWSWPAQRPVAVYTYDDLVANHGELPVQRYSLRGEGTAAIQQDSTRRFNAPPMNVGRYQNRVDFLLNWDKIGFVIQGVAIDRYDGSYPPNYYLEVQSLFKRDYSNLVQPWPNTVTDTLLPPDNS</sequence>
<gene>
    <name evidence="3" type="ORF">BSFP_061020</name>
</gene>
<dbReference type="GO" id="GO:1900191">
    <property type="term" value="P:negative regulation of single-species biofilm formation"/>
    <property type="evidence" value="ECO:0007669"/>
    <property type="project" value="InterPro"/>
</dbReference>
<feature type="domain" description="L-lysine epsilon oxidase C-terminal" evidence="2">
    <location>
        <begin position="414"/>
        <end position="559"/>
    </location>
</feature>